<dbReference type="AlphaFoldDB" id="T1H2G4"/>
<evidence type="ECO:0000256" key="2">
    <source>
        <dbReference type="ARBA" id="ARBA00022737"/>
    </source>
</evidence>
<protein>
    <submittedName>
        <fullName evidence="4">Uncharacterized protein</fullName>
    </submittedName>
</protein>
<dbReference type="PANTHER" id="PTHR24366">
    <property type="entry name" value="IG(IMMUNOGLOBULIN) AND LRR(LEUCINE RICH REPEAT) DOMAINS"/>
    <property type="match status" value="1"/>
</dbReference>
<keyword evidence="5" id="KW-1185">Reference proteome</keyword>
<dbReference type="SUPFAM" id="SSF52058">
    <property type="entry name" value="L domain-like"/>
    <property type="match status" value="1"/>
</dbReference>
<keyword evidence="3" id="KW-0732">Signal</keyword>
<dbReference type="PRINTS" id="PR00019">
    <property type="entry name" value="LEURICHRPT"/>
</dbReference>
<dbReference type="InterPro" id="IPR003591">
    <property type="entry name" value="Leu-rich_rpt_typical-subtyp"/>
</dbReference>
<name>T1H2G4_MEGSC</name>
<accession>T1H2G4</accession>
<dbReference type="STRING" id="36166.T1H2G4"/>
<dbReference type="InterPro" id="IPR001611">
    <property type="entry name" value="Leu-rich_rpt"/>
</dbReference>
<reference evidence="5" key="1">
    <citation type="submission" date="2013-02" db="EMBL/GenBank/DDBJ databases">
        <authorList>
            <person name="Hughes D."/>
        </authorList>
    </citation>
    <scope>NUCLEOTIDE SEQUENCE</scope>
    <source>
        <strain>Durham</strain>
        <strain evidence="5">NC isolate 2 -- Noor lab</strain>
    </source>
</reference>
<sequence>MFLKIIIVFAFFLWIGGNCENIEILDICDIIQDSSIGVSCNIQDITEDKTLITTYREGNYYARFLRIENSSNPNIPNNIFGSFQQLVTANFDFCNLNTLKSENFENANNLLELSIQGNNLRQLTSEVFSNVKALVKLELQKNQIEDLQQGCFNGIRFLKDLNLSGNRIRTLNANIFNDMKNLQVLDLSNNKLEGINRNLFKENSKIQVLDLSFNNIAYIHGSTFTHMNLNILDVSNNHFRKLVVHNCKNLYTSNSGIVEIVFKSREAMNELIANDNEIEQLSLSTKKYNI</sequence>
<evidence type="ECO:0000256" key="3">
    <source>
        <dbReference type="SAM" id="SignalP"/>
    </source>
</evidence>
<feature type="signal peptide" evidence="3">
    <location>
        <begin position="1"/>
        <end position="19"/>
    </location>
</feature>
<dbReference type="Pfam" id="PF13855">
    <property type="entry name" value="LRR_8"/>
    <property type="match status" value="1"/>
</dbReference>
<reference evidence="4" key="2">
    <citation type="submission" date="2015-06" db="UniProtKB">
        <authorList>
            <consortium name="EnsemblMetazoa"/>
        </authorList>
    </citation>
    <scope>IDENTIFICATION</scope>
</reference>
<evidence type="ECO:0000313" key="4">
    <source>
        <dbReference type="EnsemblMetazoa" id="MESCA010409-PA"/>
    </source>
</evidence>
<organism evidence="4 5">
    <name type="scientific">Megaselia scalaris</name>
    <name type="common">Humpbacked fly</name>
    <name type="synonym">Phora scalaris</name>
    <dbReference type="NCBI Taxonomy" id="36166"/>
    <lineage>
        <taxon>Eukaryota</taxon>
        <taxon>Metazoa</taxon>
        <taxon>Ecdysozoa</taxon>
        <taxon>Arthropoda</taxon>
        <taxon>Hexapoda</taxon>
        <taxon>Insecta</taxon>
        <taxon>Pterygota</taxon>
        <taxon>Neoptera</taxon>
        <taxon>Endopterygota</taxon>
        <taxon>Diptera</taxon>
        <taxon>Brachycera</taxon>
        <taxon>Muscomorpha</taxon>
        <taxon>Platypezoidea</taxon>
        <taxon>Phoridae</taxon>
        <taxon>Megaseliini</taxon>
        <taxon>Megaselia</taxon>
    </lineage>
</organism>
<dbReference type="SMART" id="SM00369">
    <property type="entry name" value="LRR_TYP"/>
    <property type="match status" value="5"/>
</dbReference>
<dbReference type="InterPro" id="IPR032675">
    <property type="entry name" value="LRR_dom_sf"/>
</dbReference>
<proteinExistence type="predicted"/>
<dbReference type="EnsemblMetazoa" id="MESCA010409-RA">
    <property type="protein sequence ID" value="MESCA010409-PA"/>
    <property type="gene ID" value="MESCA010409"/>
</dbReference>
<evidence type="ECO:0000313" key="5">
    <source>
        <dbReference type="Proteomes" id="UP000015102"/>
    </source>
</evidence>
<dbReference type="PANTHER" id="PTHR24366:SF168">
    <property type="entry name" value="GH22922P-RELATED"/>
    <property type="match status" value="1"/>
</dbReference>
<dbReference type="HOGENOM" id="CLU_960718_0_0_1"/>
<dbReference type="Pfam" id="PF13516">
    <property type="entry name" value="LRR_6"/>
    <property type="match status" value="1"/>
</dbReference>
<keyword evidence="1" id="KW-0433">Leucine-rich repeat</keyword>
<keyword evidence="2" id="KW-0677">Repeat</keyword>
<evidence type="ECO:0000256" key="1">
    <source>
        <dbReference type="ARBA" id="ARBA00022614"/>
    </source>
</evidence>
<dbReference type="Proteomes" id="UP000015102">
    <property type="component" value="Unassembled WGS sequence"/>
</dbReference>
<dbReference type="PROSITE" id="PS51450">
    <property type="entry name" value="LRR"/>
    <property type="match status" value="1"/>
</dbReference>
<dbReference type="Gene3D" id="3.80.10.10">
    <property type="entry name" value="Ribonuclease Inhibitor"/>
    <property type="match status" value="2"/>
</dbReference>
<dbReference type="OMA" id="CNIQDIT"/>
<dbReference type="EMBL" id="CAQQ02372880">
    <property type="status" value="NOT_ANNOTATED_CDS"/>
    <property type="molecule type" value="Genomic_DNA"/>
</dbReference>
<feature type="chain" id="PRO_5004577947" evidence="3">
    <location>
        <begin position="20"/>
        <end position="290"/>
    </location>
</feature>